<feature type="transmembrane region" description="Helical" evidence="2">
    <location>
        <begin position="25"/>
        <end position="47"/>
    </location>
</feature>
<keyword evidence="2" id="KW-0472">Membrane</keyword>
<reference evidence="4" key="1">
    <citation type="journal article" date="2019" name="Int. J. Syst. Evol. Microbiol.">
        <title>The Global Catalogue of Microorganisms (GCM) 10K type strain sequencing project: providing services to taxonomists for standard genome sequencing and annotation.</title>
        <authorList>
            <consortium name="The Broad Institute Genomics Platform"/>
            <consortium name="The Broad Institute Genome Sequencing Center for Infectious Disease"/>
            <person name="Wu L."/>
            <person name="Ma J."/>
        </authorList>
    </citation>
    <scope>NUCLEOTIDE SEQUENCE [LARGE SCALE GENOMIC DNA]</scope>
    <source>
        <strain evidence="4">JCM 13004</strain>
    </source>
</reference>
<evidence type="ECO:0008006" key="5">
    <source>
        <dbReference type="Google" id="ProtNLM"/>
    </source>
</evidence>
<evidence type="ECO:0000313" key="3">
    <source>
        <dbReference type="EMBL" id="GAA1269744.1"/>
    </source>
</evidence>
<feature type="transmembrane region" description="Helical" evidence="2">
    <location>
        <begin position="53"/>
        <end position="74"/>
    </location>
</feature>
<protein>
    <recommendedName>
        <fullName evidence="5">Transmembrane secretion effector</fullName>
    </recommendedName>
</protein>
<dbReference type="Proteomes" id="UP001500037">
    <property type="component" value="Unassembled WGS sequence"/>
</dbReference>
<feature type="region of interest" description="Disordered" evidence="1">
    <location>
        <begin position="82"/>
        <end position="111"/>
    </location>
</feature>
<accession>A0ABP4HJC0</accession>
<comment type="caution">
    <text evidence="3">The sequence shown here is derived from an EMBL/GenBank/DDBJ whole genome shotgun (WGS) entry which is preliminary data.</text>
</comment>
<dbReference type="EMBL" id="BAAALF010000203">
    <property type="protein sequence ID" value="GAA1269744.1"/>
    <property type="molecule type" value="Genomic_DNA"/>
</dbReference>
<dbReference type="RefSeq" id="WP_344446004.1">
    <property type="nucleotide sequence ID" value="NZ_BAAALF010000203.1"/>
</dbReference>
<name>A0ABP4HJC0_9ACTN</name>
<keyword evidence="4" id="KW-1185">Reference proteome</keyword>
<feature type="compositionally biased region" description="Low complexity" evidence="1">
    <location>
        <begin position="82"/>
        <end position="98"/>
    </location>
</feature>
<gene>
    <name evidence="3" type="ORF">GCM10009665_67750</name>
</gene>
<organism evidence="3 4">
    <name type="scientific">Kitasatospora nipponensis</name>
    <dbReference type="NCBI Taxonomy" id="258049"/>
    <lineage>
        <taxon>Bacteria</taxon>
        <taxon>Bacillati</taxon>
        <taxon>Actinomycetota</taxon>
        <taxon>Actinomycetes</taxon>
        <taxon>Kitasatosporales</taxon>
        <taxon>Streptomycetaceae</taxon>
        <taxon>Kitasatospora</taxon>
    </lineage>
</organism>
<proteinExistence type="predicted"/>
<evidence type="ECO:0000313" key="4">
    <source>
        <dbReference type="Proteomes" id="UP001500037"/>
    </source>
</evidence>
<evidence type="ECO:0000256" key="2">
    <source>
        <dbReference type="SAM" id="Phobius"/>
    </source>
</evidence>
<keyword evidence="2" id="KW-1133">Transmembrane helix</keyword>
<sequence length="111" mass="11041">MRTTLTSLARGLSTVSAERWRTRSALNVGSTLGIAVAAGPTQLWAAVPGTGGALLVPAAVAALGVLPAALLPAVRALRRAEGASGSLEAGGRAPGRGPRTPPSPLEECTVH</sequence>
<keyword evidence="2" id="KW-0812">Transmembrane</keyword>
<evidence type="ECO:0000256" key="1">
    <source>
        <dbReference type="SAM" id="MobiDB-lite"/>
    </source>
</evidence>